<dbReference type="SUPFAM" id="SSF56784">
    <property type="entry name" value="HAD-like"/>
    <property type="match status" value="1"/>
</dbReference>
<gene>
    <name evidence="1" type="ORF">ACFFTP_23325</name>
</gene>
<dbReference type="GO" id="GO:0016787">
    <property type="term" value="F:hydrolase activity"/>
    <property type="evidence" value="ECO:0007669"/>
    <property type="project" value="UniProtKB-KW"/>
</dbReference>
<keyword evidence="1" id="KW-0378">Hydrolase</keyword>
<dbReference type="InterPro" id="IPR036412">
    <property type="entry name" value="HAD-like_sf"/>
</dbReference>
<dbReference type="PANTHER" id="PTHR46649:SF4">
    <property type="entry name" value="HALOACID DEHALOGENASE-LIKE HYDROLASE (HAD) SUPERFAMILY PROTEIN"/>
    <property type="match status" value="1"/>
</dbReference>
<comment type="caution">
    <text evidence="1">The sequence shown here is derived from an EMBL/GenBank/DDBJ whole genome shotgun (WGS) entry which is preliminary data.</text>
</comment>
<dbReference type="PANTHER" id="PTHR46649">
    <property type="match status" value="1"/>
</dbReference>
<dbReference type="Gene3D" id="3.40.50.1000">
    <property type="entry name" value="HAD superfamily/HAD-like"/>
    <property type="match status" value="1"/>
</dbReference>
<dbReference type="EC" id="3.1.3.-" evidence="1"/>
<dbReference type="RefSeq" id="WP_345491950.1">
    <property type="nucleotide sequence ID" value="NZ_BAAAWU010000001.1"/>
</dbReference>
<dbReference type="Gene3D" id="1.10.150.720">
    <property type="entry name" value="Haloacid dehalogenase-like hydrolase"/>
    <property type="match status" value="1"/>
</dbReference>
<reference evidence="1 2" key="1">
    <citation type="submission" date="2024-09" db="EMBL/GenBank/DDBJ databases">
        <authorList>
            <person name="Sun Q."/>
            <person name="Mori K."/>
        </authorList>
    </citation>
    <scope>NUCLEOTIDE SEQUENCE [LARGE SCALE GENOMIC DNA]</scope>
    <source>
        <strain evidence="1 2">JCM 4414</strain>
    </source>
</reference>
<name>A0ABV5QW91_9ACTN</name>
<accession>A0ABV5QW91</accession>
<sequence length="231" mass="25239">MFDFSGTLLRIESVAHWLDAALAETGIRLAGDEFARTVERLAFHGAMPGGSHPRRMPGRLEPLWAERDLDAERHHAVYTALMREAGVTEPALCRALYERHKAPAAWHPYPDAARTLGELSRGGVRVAVVSNVGWDLRPVFRAHGLDEWVDVYALSCELGVQKPDPGIFRFACEGLGLRPAETLMVGDDRTVDGGAQALGARVHFVDPLPVDRRPHGLLPVFGLLGDAVTPS</sequence>
<dbReference type="PRINTS" id="PR00413">
    <property type="entry name" value="HADHALOGNASE"/>
</dbReference>
<organism evidence="1 2">
    <name type="scientific">Streptomyces roseoviridis</name>
    <dbReference type="NCBI Taxonomy" id="67361"/>
    <lineage>
        <taxon>Bacteria</taxon>
        <taxon>Bacillati</taxon>
        <taxon>Actinomycetota</taxon>
        <taxon>Actinomycetes</taxon>
        <taxon>Kitasatosporales</taxon>
        <taxon>Streptomycetaceae</taxon>
        <taxon>Streptomyces</taxon>
    </lineage>
</organism>
<keyword evidence="2" id="KW-1185">Reference proteome</keyword>
<dbReference type="SFLD" id="SFLDS00003">
    <property type="entry name" value="Haloacid_Dehalogenase"/>
    <property type="match status" value="1"/>
</dbReference>
<dbReference type="InterPro" id="IPR044924">
    <property type="entry name" value="HAD-SF_hydro_IA_REG-2-like_cap"/>
</dbReference>
<protein>
    <submittedName>
        <fullName evidence="1">HAD family hydrolase</fullName>
        <ecNumber evidence="1">3.1.3.-</ecNumber>
    </submittedName>
</protein>
<dbReference type="InterPro" id="IPR023214">
    <property type="entry name" value="HAD_sf"/>
</dbReference>
<dbReference type="NCBIfam" id="TIGR01549">
    <property type="entry name" value="HAD-SF-IA-v1"/>
    <property type="match status" value="1"/>
</dbReference>
<dbReference type="EMBL" id="JBHMCT010000014">
    <property type="protein sequence ID" value="MFB9557108.1"/>
    <property type="molecule type" value="Genomic_DNA"/>
</dbReference>
<dbReference type="InterPro" id="IPR006439">
    <property type="entry name" value="HAD-SF_hydro_IA"/>
</dbReference>
<proteinExistence type="predicted"/>
<evidence type="ECO:0000313" key="2">
    <source>
        <dbReference type="Proteomes" id="UP001589716"/>
    </source>
</evidence>
<evidence type="ECO:0000313" key="1">
    <source>
        <dbReference type="EMBL" id="MFB9557108.1"/>
    </source>
</evidence>
<dbReference type="Pfam" id="PF00702">
    <property type="entry name" value="Hydrolase"/>
    <property type="match status" value="1"/>
</dbReference>
<dbReference type="SFLD" id="SFLDG01129">
    <property type="entry name" value="C1.5:_HAD__Beta-PGM__Phosphata"/>
    <property type="match status" value="1"/>
</dbReference>
<dbReference type="Proteomes" id="UP001589716">
    <property type="component" value="Unassembled WGS sequence"/>
</dbReference>